<keyword evidence="1" id="KW-0812">Transmembrane</keyword>
<keyword evidence="1" id="KW-1133">Transmembrane helix</keyword>
<keyword evidence="2" id="KW-0456">Lyase</keyword>
<keyword evidence="1" id="KW-0472">Membrane</keyword>
<dbReference type="Pfam" id="PF06100">
    <property type="entry name" value="MCRA"/>
    <property type="match status" value="1"/>
</dbReference>
<evidence type="ECO:0000313" key="2">
    <source>
        <dbReference type="EMBL" id="MDO0822782.1"/>
    </source>
</evidence>
<dbReference type="PANTHER" id="PTHR37417">
    <property type="entry name" value="67 KDA MYOSIN-CROSS-REACTIVE ANTIGEN FAMILY PROTEIN (AFU_ORTHOLOGUE AFUA_5G09970)"/>
    <property type="match status" value="1"/>
</dbReference>
<feature type="transmembrane region" description="Helical" evidence="1">
    <location>
        <begin position="9"/>
        <end position="27"/>
    </location>
</feature>
<evidence type="ECO:0000256" key="1">
    <source>
        <dbReference type="SAM" id="Phobius"/>
    </source>
</evidence>
<keyword evidence="3" id="KW-1185">Reference proteome</keyword>
<dbReference type="NCBIfam" id="NF010584">
    <property type="entry name" value="PRK13977.1"/>
    <property type="match status" value="1"/>
</dbReference>
<dbReference type="EMBL" id="JAMJEV010000005">
    <property type="protein sequence ID" value="MDO0822782.1"/>
    <property type="molecule type" value="Genomic_DNA"/>
</dbReference>
<organism evidence="2 3">
    <name type="scientific">Desulfosporosinus nitroreducens</name>
    <dbReference type="NCBI Taxonomy" id="2018668"/>
    <lineage>
        <taxon>Bacteria</taxon>
        <taxon>Bacillati</taxon>
        <taxon>Bacillota</taxon>
        <taxon>Clostridia</taxon>
        <taxon>Eubacteriales</taxon>
        <taxon>Desulfitobacteriaceae</taxon>
        <taxon>Desulfosporosinus</taxon>
    </lineage>
</organism>
<proteinExistence type="predicted"/>
<gene>
    <name evidence="2" type="ORF">M8H41_07950</name>
</gene>
<dbReference type="EC" id="4.2.1.53" evidence="2"/>
<comment type="caution">
    <text evidence="2">The sequence shown here is derived from an EMBL/GenBank/DDBJ whole genome shotgun (WGS) entry which is preliminary data.</text>
</comment>
<dbReference type="GO" id="GO:0050151">
    <property type="term" value="F:oleate hydratase activity"/>
    <property type="evidence" value="ECO:0007669"/>
    <property type="project" value="UniProtKB-EC"/>
</dbReference>
<protein>
    <submittedName>
        <fullName evidence="2">Oleate hydratase</fullName>
        <ecNumber evidence="2">4.2.1.53</ecNumber>
    </submittedName>
</protein>
<dbReference type="RefSeq" id="WP_301999379.1">
    <property type="nucleotide sequence ID" value="NZ_JAMJEV010000005.1"/>
</dbReference>
<dbReference type="Gene3D" id="3.30.9.80">
    <property type="match status" value="1"/>
</dbReference>
<evidence type="ECO:0000313" key="3">
    <source>
        <dbReference type="Proteomes" id="UP001176021"/>
    </source>
</evidence>
<dbReference type="SUPFAM" id="SSF51905">
    <property type="entry name" value="FAD/NAD(P)-binding domain"/>
    <property type="match status" value="1"/>
</dbReference>
<dbReference type="InterPro" id="IPR010354">
    <property type="entry name" value="Oleate_hydratase"/>
</dbReference>
<reference evidence="2" key="1">
    <citation type="submission" date="2022-05" db="EMBL/GenBank/DDBJ databases">
        <title>Expanded diversity of anoxic marine methylotrophy in a Black Sea sulfate reducing microorganism.</title>
        <authorList>
            <person name="Fischer P.Q."/>
            <person name="Stams A.J.M."/>
            <person name="Villanueva L."/>
            <person name="Sousa D.Z."/>
        </authorList>
    </citation>
    <scope>NUCLEOTIDE SEQUENCE</scope>
    <source>
        <strain evidence="2">P130</strain>
    </source>
</reference>
<dbReference type="InterPro" id="IPR036188">
    <property type="entry name" value="FAD/NAD-bd_sf"/>
</dbReference>
<accession>A0ABT8QPK9</accession>
<dbReference type="PANTHER" id="PTHR37417:SF2">
    <property type="entry name" value="67 KDA MYOSIN-CROSS-REACTIVE ANTIGEN FAMILY PROTEIN (AFU_ORTHOLOGUE AFUA_5G09970)"/>
    <property type="match status" value="1"/>
</dbReference>
<dbReference type="Gene3D" id="3.50.50.60">
    <property type="entry name" value="FAD/NAD(P)-binding domain"/>
    <property type="match status" value="2"/>
</dbReference>
<dbReference type="Proteomes" id="UP001176021">
    <property type="component" value="Unassembled WGS sequence"/>
</dbReference>
<sequence>MKKDYEKEQVYFVGGGLASLAGAVYLIRDCAFPGKNIHIIEEMKIIGGSNDGAGDSEQGYVIRGGRMLNDETYENTWELLSSIPSLDDANRSVRTEILEFDRAHPTHAKARLVNKDGEIEDVMSMGFDLSDRLAMAKLIITPEEKMGKARISDWFSNHFFETNFWYMWATTFAFQPWHSAVELKRYMIRFMHEFPRIQTLEGVTRTPYNQYDSIILPIKKYLDQHEVDFEMKCTVTDLDFKDSDGITVTAIHYTKDDVAGLIELNEGDRVIVTNGSMTDGYSLGSMTKVPVLNGKGNSWKLWDTIAKKKPGLGNPTSFDNDIAGSKWESFTVTCQDSRFFDLMEKFSRNKAGSGALVTFKDSNWLMSIVLAYQPHFLNQPGNVKVFWGYGLYPDNVGNYVKKKMGECTGEEVLTELLYHLKFENDHEAILKSANCIPCMMPFITSQFMPRAIGDRPQIIPEGSTNLAFVGQFCEIPDDVVFTEEYSIRSARIAVYKLFGINKEISRINQYQYDIRSLFSAFITSYR</sequence>
<name>A0ABT8QPK9_9FIRM</name>